<evidence type="ECO:0000259" key="2">
    <source>
        <dbReference type="PROSITE" id="PS51677"/>
    </source>
</evidence>
<protein>
    <submittedName>
        <fullName evidence="3">Putative GDP-mannose 6-dehydrogenase</fullName>
    </submittedName>
</protein>
<keyword evidence="1" id="KW-0732">Signal</keyword>
<dbReference type="EMBL" id="CZQA01000009">
    <property type="protein sequence ID" value="CUS36538.1"/>
    <property type="molecule type" value="Genomic_DNA"/>
</dbReference>
<evidence type="ECO:0000313" key="4">
    <source>
        <dbReference type="Proteomes" id="UP000199032"/>
    </source>
</evidence>
<dbReference type="GO" id="GO:0005975">
    <property type="term" value="P:carbohydrate metabolic process"/>
    <property type="evidence" value="ECO:0007669"/>
    <property type="project" value="InterPro"/>
</dbReference>
<gene>
    <name evidence="3" type="ORF">COMA1_30108</name>
</gene>
<dbReference type="InterPro" id="IPR002509">
    <property type="entry name" value="NODB_dom"/>
</dbReference>
<evidence type="ECO:0000256" key="1">
    <source>
        <dbReference type="ARBA" id="ARBA00022729"/>
    </source>
</evidence>
<accession>A0A0S4LIJ6</accession>
<dbReference type="GO" id="GO:0016810">
    <property type="term" value="F:hydrolase activity, acting on carbon-nitrogen (but not peptide) bonds"/>
    <property type="evidence" value="ECO:0007669"/>
    <property type="project" value="InterPro"/>
</dbReference>
<feature type="domain" description="NodB homology" evidence="2">
    <location>
        <begin position="40"/>
        <end position="250"/>
    </location>
</feature>
<evidence type="ECO:0000313" key="3">
    <source>
        <dbReference type="EMBL" id="CUS36538.1"/>
    </source>
</evidence>
<dbReference type="PANTHER" id="PTHR34216:SF11">
    <property type="entry name" value="CHITOOLIGOSACCHARIDE DEACETYLASE"/>
    <property type="match status" value="1"/>
</dbReference>
<dbReference type="AlphaFoldDB" id="A0A0S4LIJ6"/>
<dbReference type="SUPFAM" id="SSF88713">
    <property type="entry name" value="Glycoside hydrolase/deacetylase"/>
    <property type="match status" value="1"/>
</dbReference>
<organism evidence="3 4">
    <name type="scientific">Candidatus Nitrospira nitrosa</name>
    <dbReference type="NCBI Taxonomy" id="1742972"/>
    <lineage>
        <taxon>Bacteria</taxon>
        <taxon>Pseudomonadati</taxon>
        <taxon>Nitrospirota</taxon>
        <taxon>Nitrospiria</taxon>
        <taxon>Nitrospirales</taxon>
        <taxon>Nitrospiraceae</taxon>
        <taxon>Nitrospira</taxon>
    </lineage>
</organism>
<dbReference type="Proteomes" id="UP000199032">
    <property type="component" value="Unassembled WGS sequence"/>
</dbReference>
<keyword evidence="4" id="KW-1185">Reference proteome</keyword>
<reference evidence="3 4" key="1">
    <citation type="submission" date="2015-10" db="EMBL/GenBank/DDBJ databases">
        <authorList>
            <person name="Gilbert D.G."/>
        </authorList>
    </citation>
    <scope>NUCLEOTIDE SEQUENCE [LARGE SCALE GENOMIC DNA]</scope>
    <source>
        <strain evidence="3">COMA1</strain>
    </source>
</reference>
<dbReference type="InterPro" id="IPR011330">
    <property type="entry name" value="Glyco_hydro/deAcase_b/a-brl"/>
</dbReference>
<dbReference type="InterPro" id="IPR051398">
    <property type="entry name" value="Polysacch_Deacetylase"/>
</dbReference>
<proteinExistence type="predicted"/>
<dbReference type="Pfam" id="PF01522">
    <property type="entry name" value="Polysacc_deac_1"/>
    <property type="match status" value="1"/>
</dbReference>
<dbReference type="STRING" id="1742972.COMA1_30108"/>
<dbReference type="PROSITE" id="PS51677">
    <property type="entry name" value="NODB"/>
    <property type="match status" value="1"/>
</dbReference>
<dbReference type="PANTHER" id="PTHR34216">
    <property type="match status" value="1"/>
</dbReference>
<dbReference type="Gene3D" id="3.20.20.370">
    <property type="entry name" value="Glycoside hydrolase/deacetylase"/>
    <property type="match status" value="1"/>
</dbReference>
<name>A0A0S4LIJ6_9BACT</name>
<sequence length="267" mass="29947">MRGDRGVRIAGVLERIQGKYRRTVAAAFCRRPVKMRNTMPLISFTFDDFPLSALEVGGEILRQHGVAGTYYVSLGLLDREESVGRICSAAHVKEVLAQGHELGCHTFGHCDAWDTDPQCFQHSILENQRTLETIMPGTRFETMSYPISTTPRPQIKKQTGRRFACCRAGSQRANIGVVDLNYVYAFFIERAREQPDVIWDLIERNQRNNGWLIFSTHDISPQPTMYGCAPQLFEKIVDRSIASGANILPVSKALALVCNGSVPSRSR</sequence>